<dbReference type="PANTHER" id="PTHR22950:SF458">
    <property type="entry name" value="SODIUM-COUPLED NEUTRAL AMINO ACID TRANSPORTER 11-RELATED"/>
    <property type="match status" value="1"/>
</dbReference>
<keyword evidence="5" id="KW-0029">Amino-acid transport</keyword>
<feature type="transmembrane region" description="Helical" evidence="8">
    <location>
        <begin position="84"/>
        <end position="104"/>
    </location>
</feature>
<evidence type="ECO:0000256" key="4">
    <source>
        <dbReference type="ARBA" id="ARBA00022692"/>
    </source>
</evidence>
<dbReference type="InterPro" id="IPR013057">
    <property type="entry name" value="AA_transpt_TM"/>
</dbReference>
<keyword evidence="4 8" id="KW-0812">Transmembrane</keyword>
<name>V6TGY6_GIAIN</name>
<protein>
    <submittedName>
        <fullName evidence="10">Amino acid permease</fullName>
    </submittedName>
</protein>
<evidence type="ECO:0000259" key="9">
    <source>
        <dbReference type="Pfam" id="PF01490"/>
    </source>
</evidence>
<feature type="transmembrane region" description="Helical" evidence="8">
    <location>
        <begin position="197"/>
        <end position="216"/>
    </location>
</feature>
<keyword evidence="6 8" id="KW-1133">Transmembrane helix</keyword>
<dbReference type="VEuPathDB" id="GiardiaDB:GL50581_4521"/>
<feature type="domain" description="Amino acid transporter transmembrane" evidence="9">
    <location>
        <begin position="79"/>
        <end position="241"/>
    </location>
</feature>
<feature type="transmembrane region" description="Helical" evidence="8">
    <location>
        <begin position="111"/>
        <end position="131"/>
    </location>
</feature>
<feature type="transmembrane region" description="Helical" evidence="8">
    <location>
        <begin position="287"/>
        <end position="305"/>
    </location>
</feature>
<evidence type="ECO:0000256" key="3">
    <source>
        <dbReference type="ARBA" id="ARBA00022448"/>
    </source>
</evidence>
<proteinExistence type="inferred from homology"/>
<feature type="transmembrane region" description="Helical" evidence="8">
    <location>
        <begin position="222"/>
        <end position="247"/>
    </location>
</feature>
<evidence type="ECO:0000313" key="11">
    <source>
        <dbReference type="Proteomes" id="UP000018320"/>
    </source>
</evidence>
<feature type="transmembrane region" description="Helical" evidence="8">
    <location>
        <begin position="163"/>
        <end position="185"/>
    </location>
</feature>
<dbReference type="PANTHER" id="PTHR22950">
    <property type="entry name" value="AMINO ACID TRANSPORTER"/>
    <property type="match status" value="1"/>
</dbReference>
<keyword evidence="7 8" id="KW-0472">Membrane</keyword>
<dbReference type="AlphaFoldDB" id="V6TGY6"/>
<dbReference type="VEuPathDB" id="GiardiaDB:QR46_4506"/>
<accession>V6TGY6</accession>
<reference evidence="10 11" key="2">
    <citation type="journal article" date="2013" name="Genome Biol. Evol.">
        <title>Genome sequencing of Giardia lamblia genotypes A2 and B isolates (DH and GS) and comparative analysis with the genomes of genotypes A1 and E (WB and Pig).</title>
        <authorList>
            <person name="Adam R.D."/>
            <person name="Dahlstrom E.W."/>
            <person name="Martens C.A."/>
            <person name="Bruno D.P."/>
            <person name="Barbian K.D."/>
            <person name="Ricklefs S.M."/>
            <person name="Hernandez M.M."/>
            <person name="Narla N.P."/>
            <person name="Patel R.B."/>
            <person name="Porcella S.F."/>
            <person name="Nash T.E."/>
        </authorList>
    </citation>
    <scope>NUCLEOTIDE SEQUENCE [LARGE SCALE GENOMIC DNA]</scope>
    <source>
        <strain evidence="10 11">DH</strain>
    </source>
</reference>
<dbReference type="GO" id="GO:0016020">
    <property type="term" value="C:membrane"/>
    <property type="evidence" value="ECO:0007669"/>
    <property type="project" value="UniProtKB-SubCell"/>
</dbReference>
<organism evidence="10 11">
    <name type="scientific">Giardia intestinalis</name>
    <name type="common">Giardia lamblia</name>
    <dbReference type="NCBI Taxonomy" id="5741"/>
    <lineage>
        <taxon>Eukaryota</taxon>
        <taxon>Metamonada</taxon>
        <taxon>Diplomonadida</taxon>
        <taxon>Hexamitidae</taxon>
        <taxon>Giardiinae</taxon>
        <taxon>Giardia</taxon>
    </lineage>
</organism>
<comment type="subcellular location">
    <subcellularLocation>
        <location evidence="1">Membrane</location>
        <topology evidence="1">Multi-pass membrane protein</topology>
    </subcellularLocation>
</comment>
<evidence type="ECO:0000256" key="1">
    <source>
        <dbReference type="ARBA" id="ARBA00004141"/>
    </source>
</evidence>
<feature type="transmembrane region" description="Helical" evidence="8">
    <location>
        <begin position="422"/>
        <end position="444"/>
    </location>
</feature>
<evidence type="ECO:0000256" key="6">
    <source>
        <dbReference type="ARBA" id="ARBA00022989"/>
    </source>
</evidence>
<evidence type="ECO:0000256" key="5">
    <source>
        <dbReference type="ARBA" id="ARBA00022970"/>
    </source>
</evidence>
<feature type="domain" description="Amino acid transporter transmembrane" evidence="9">
    <location>
        <begin position="338"/>
        <end position="474"/>
    </location>
</feature>
<comment type="similarity">
    <text evidence="2">Belongs to the amino acid/polyamine transporter 2 family.</text>
</comment>
<dbReference type="EMBL" id="AHGT01000016">
    <property type="protein sequence ID" value="ESU38198.1"/>
    <property type="molecule type" value="Genomic_DNA"/>
</dbReference>
<feature type="transmembrane region" description="Helical" evidence="8">
    <location>
        <begin position="450"/>
        <end position="470"/>
    </location>
</feature>
<feature type="transmembrane region" description="Helical" evidence="8">
    <location>
        <begin position="386"/>
        <end position="410"/>
    </location>
</feature>
<keyword evidence="3" id="KW-0813">Transport</keyword>
<dbReference type="VEuPathDB" id="GiardiaDB:DHA2_152507"/>
<feature type="transmembrane region" description="Helical" evidence="8">
    <location>
        <begin position="698"/>
        <end position="719"/>
    </location>
</feature>
<comment type="caution">
    <text evidence="10">The sequence shown here is derived from an EMBL/GenBank/DDBJ whole genome shotgun (WGS) entry which is preliminary data.</text>
</comment>
<evidence type="ECO:0000256" key="2">
    <source>
        <dbReference type="ARBA" id="ARBA00008066"/>
    </source>
</evidence>
<dbReference type="Pfam" id="PF01490">
    <property type="entry name" value="Aa_trans"/>
    <property type="match status" value="2"/>
</dbReference>
<evidence type="ECO:0000256" key="8">
    <source>
        <dbReference type="SAM" id="Phobius"/>
    </source>
</evidence>
<gene>
    <name evidence="10" type="ORF">DHA2_152507</name>
</gene>
<dbReference type="VEuPathDB" id="GiardiaDB:GL50803_0061047"/>
<reference evidence="11" key="1">
    <citation type="submission" date="2012-02" db="EMBL/GenBank/DDBJ databases">
        <title>Genome sequencing of Giardia lamblia Genotypes A2 and B isolates (DH and GS) and comparative analysis with the genomes of Genotypes A1 and E (WB and Pig).</title>
        <authorList>
            <person name="Adam R."/>
            <person name="Dahlstrom E."/>
            <person name="Martens C."/>
            <person name="Bruno D."/>
            <person name="Barbian K."/>
            <person name="Porcella S.F."/>
            <person name="Nash T."/>
        </authorList>
    </citation>
    <scope>NUCLEOTIDE SEQUENCE</scope>
    <source>
        <strain evidence="11">DH</strain>
    </source>
</reference>
<feature type="transmembrane region" description="Helical" evidence="8">
    <location>
        <begin position="342"/>
        <end position="366"/>
    </location>
</feature>
<dbReference type="GO" id="GO:0015179">
    <property type="term" value="F:L-amino acid transmembrane transporter activity"/>
    <property type="evidence" value="ECO:0007669"/>
    <property type="project" value="TreeGrafter"/>
</dbReference>
<evidence type="ECO:0000256" key="7">
    <source>
        <dbReference type="ARBA" id="ARBA00023136"/>
    </source>
</evidence>
<evidence type="ECO:0000313" key="10">
    <source>
        <dbReference type="EMBL" id="ESU38198.1"/>
    </source>
</evidence>
<dbReference type="Proteomes" id="UP000018320">
    <property type="component" value="Unassembled WGS sequence"/>
</dbReference>
<sequence>MSCFKHYVAGLKTTKEKQNASLSDICNTKEACDYLHKYVLIDVKASTCNTKIQMSGKDGLFGKKHLNNKQNEGFPKENVSSVSASFMLISQIVGSALLSIAYIFSRVGLGLMFFVLPLFFAIALVLIFPVIEGCYLTRSYSYRALAQKVIGPKFAYTLDAMLIVLYFGFLTSYIIIASQSVIGILQSFLPSFDSHKWIPYVMKAGVSFLIILPLSLLKSTKVLSAIASVSIFFAMGMAVTIPVYYFISLGRNGQVCPRFPSAKPTDGSTAGGFFRPAIPWWPSPSKGLGLGSLPMGFLFFFSYIPLLQGNYTSQLAVPAMLELISGPMYLRMRILKISITIAFIFCTMLYVLTGIFGALLFGKSILPNLLSSFDICVDYWITSIKAMYGLVVCGTYPIALFPLKLSLIAYTKVDCENNPRRWYGLFVAFSFVFLIPGVGIALVYENIAAIFELVGSLCGGVIYFGVPIWVHYKLPFLRAEYPHDINEEFKEAADHLGVVRTEAIGTSVLALMLPGSANEVLSRARALSNTDPISVTSAKVRGKSMEDPVLSIRSVIGVIRGRSFSTAVPSFSASQTSSASPISKAPKPPPFTVNVEYLRPRTTSIFNSRPTLTRALSKKEGVNQQSETLSLTQNSIRISEANKIDSTESTEQTTCITEDVTNVLPAVPMTHIMEIGTICGTIDPDLERAKMTPRRHMLAWSVIALFGLICVEGIFINVMDFIGKLD</sequence>